<sequence>MKMTIRFDGDKLLEYGLTEEEAMEPIREFFERKGIPEVSDGVFFYNGDGKIGAFSCTASFPDKFPYFLDCVETWDWDLDDHIEHCKADFIEVQRAYFS</sequence>
<name>A0A1H6SJH5_9FIRM</name>
<protein>
    <submittedName>
        <fullName evidence="1">Uncharacterized protein</fullName>
    </submittedName>
</protein>
<dbReference type="AlphaFoldDB" id="A0A1H6SJH5"/>
<keyword evidence="2" id="KW-1185">Reference proteome</keyword>
<dbReference type="Proteomes" id="UP000183028">
    <property type="component" value="Unassembled WGS sequence"/>
</dbReference>
<reference evidence="2" key="1">
    <citation type="submission" date="2016-10" db="EMBL/GenBank/DDBJ databases">
        <authorList>
            <person name="Varghese N."/>
        </authorList>
    </citation>
    <scope>NUCLEOTIDE SEQUENCE [LARGE SCALE GENOMIC DNA]</scope>
    <source>
        <strain evidence="2">DSM 20406</strain>
    </source>
</reference>
<dbReference type="EMBL" id="FNYK01000015">
    <property type="protein sequence ID" value="SEI66064.1"/>
    <property type="molecule type" value="Genomic_DNA"/>
</dbReference>
<evidence type="ECO:0000313" key="2">
    <source>
        <dbReference type="Proteomes" id="UP000183028"/>
    </source>
</evidence>
<proteinExistence type="predicted"/>
<dbReference type="GeneID" id="54120089"/>
<evidence type="ECO:0000313" key="1">
    <source>
        <dbReference type="EMBL" id="SEI66064.1"/>
    </source>
</evidence>
<accession>A0A1H6SJH5</accession>
<dbReference type="RefSeq" id="WP_033162688.1">
    <property type="nucleotide sequence ID" value="NZ_FNYK01000015.1"/>
</dbReference>
<gene>
    <name evidence="1" type="ORF">SAMN04487834_101516</name>
</gene>
<organism evidence="1 2">
    <name type="scientific">Sharpea azabuensis</name>
    <dbReference type="NCBI Taxonomy" id="322505"/>
    <lineage>
        <taxon>Bacteria</taxon>
        <taxon>Bacillati</taxon>
        <taxon>Bacillota</taxon>
        <taxon>Erysipelotrichia</taxon>
        <taxon>Erysipelotrichales</taxon>
        <taxon>Coprobacillaceae</taxon>
        <taxon>Sharpea</taxon>
    </lineage>
</organism>